<name>A0A1N7HDU2_9ACTN</name>
<dbReference type="RefSeq" id="WP_143734770.1">
    <property type="nucleotide sequence ID" value="NZ_FTNI01000045.1"/>
</dbReference>
<feature type="region of interest" description="Disordered" evidence="1">
    <location>
        <begin position="93"/>
        <end position="166"/>
    </location>
</feature>
<gene>
    <name evidence="3" type="ORF">SAMN05421833_1457</name>
</gene>
<evidence type="ECO:0000313" key="4">
    <source>
        <dbReference type="Proteomes" id="UP000186096"/>
    </source>
</evidence>
<evidence type="ECO:0000259" key="2">
    <source>
        <dbReference type="Pfam" id="PF14200"/>
    </source>
</evidence>
<organism evidence="3 4">
    <name type="scientific">Microbispora rosea</name>
    <dbReference type="NCBI Taxonomy" id="58117"/>
    <lineage>
        <taxon>Bacteria</taxon>
        <taxon>Bacillati</taxon>
        <taxon>Actinomycetota</taxon>
        <taxon>Actinomycetes</taxon>
        <taxon>Streptosporangiales</taxon>
        <taxon>Streptosporangiaceae</taxon>
        <taxon>Microbispora</taxon>
    </lineage>
</organism>
<dbReference type="Pfam" id="PF14200">
    <property type="entry name" value="RicinB_lectin_2"/>
    <property type="match status" value="1"/>
</dbReference>
<feature type="compositionally biased region" description="Low complexity" evidence="1">
    <location>
        <begin position="199"/>
        <end position="212"/>
    </location>
</feature>
<reference evidence="4" key="1">
    <citation type="submission" date="2017-01" db="EMBL/GenBank/DDBJ databases">
        <authorList>
            <person name="Varghese N."/>
            <person name="Submissions S."/>
        </authorList>
    </citation>
    <scope>NUCLEOTIDE SEQUENCE [LARGE SCALE GENOMIC DNA]</scope>
    <source>
        <strain evidence="4">ATCC 12950</strain>
    </source>
</reference>
<feature type="compositionally biased region" description="Low complexity" evidence="1">
    <location>
        <begin position="116"/>
        <end position="131"/>
    </location>
</feature>
<feature type="domain" description="Ricin B lectin" evidence="2">
    <location>
        <begin position="317"/>
        <end position="372"/>
    </location>
</feature>
<dbReference type="Proteomes" id="UP000186096">
    <property type="component" value="Unassembled WGS sequence"/>
</dbReference>
<feature type="region of interest" description="Disordered" evidence="1">
    <location>
        <begin position="199"/>
        <end position="219"/>
    </location>
</feature>
<sequence>MTDTRPQPRAAATPAEFVALMRRLRAWSGCSYRQLERRAEAVGDVLPRATLADALGRQDLPREDLLTAFVRACCADDDVVAEWVGVRRGLAVSREKTTPPPGDAPAAPGSETRVVASEGMPPASASPAPGGDVCPPDEPPGIVAGGSGTGRVPASPSVGEVSRRKAPSRRLVASVSAVALLCLVGAWQFDRLSTGEAASRASSPISAAPAPSNLAGASDVPAPARRWVRVRPAADPSLCLTAGRARDVAHDDEVAVLRPCATAVPPRTFLTPAGGGLVHLQWDHPDPAKGVGCLTVIQAGPAAGMLEPWDDCTGARPNQRFRLEQADGDGYRIRPASSGRCLAINGDRGRPGAEAVERPCASAPGQTFLIDPE</sequence>
<dbReference type="InterPro" id="IPR000772">
    <property type="entry name" value="Ricin_B_lectin"/>
</dbReference>
<evidence type="ECO:0000313" key="3">
    <source>
        <dbReference type="EMBL" id="SIS22868.1"/>
    </source>
</evidence>
<protein>
    <recommendedName>
        <fullName evidence="2">Ricin B lectin domain-containing protein</fullName>
    </recommendedName>
</protein>
<dbReference type="SUPFAM" id="SSF50370">
    <property type="entry name" value="Ricin B-like lectins"/>
    <property type="match status" value="1"/>
</dbReference>
<accession>A0A1N7HDU2</accession>
<dbReference type="AlphaFoldDB" id="A0A1N7HDU2"/>
<dbReference type="PROSITE" id="PS50231">
    <property type="entry name" value="RICIN_B_LECTIN"/>
    <property type="match status" value="1"/>
</dbReference>
<dbReference type="OrthoDB" id="3406160at2"/>
<dbReference type="InterPro" id="IPR035992">
    <property type="entry name" value="Ricin_B-like_lectins"/>
</dbReference>
<dbReference type="EMBL" id="FTNI01000045">
    <property type="protein sequence ID" value="SIS22868.1"/>
    <property type="molecule type" value="Genomic_DNA"/>
</dbReference>
<evidence type="ECO:0000256" key="1">
    <source>
        <dbReference type="SAM" id="MobiDB-lite"/>
    </source>
</evidence>
<proteinExistence type="predicted"/>
<keyword evidence="4" id="KW-1185">Reference proteome</keyword>
<dbReference type="CDD" id="cd00161">
    <property type="entry name" value="beta-trefoil_Ricin-like"/>
    <property type="match status" value="1"/>
</dbReference>
<dbReference type="Gene3D" id="2.80.10.50">
    <property type="match status" value="1"/>
</dbReference>